<gene>
    <name evidence="1" type="ORF">CTAM01_06700</name>
</gene>
<organism evidence="1 2">
    <name type="scientific">Colletotrichum tamarilloi</name>
    <dbReference type="NCBI Taxonomy" id="1209934"/>
    <lineage>
        <taxon>Eukaryota</taxon>
        <taxon>Fungi</taxon>
        <taxon>Dikarya</taxon>
        <taxon>Ascomycota</taxon>
        <taxon>Pezizomycotina</taxon>
        <taxon>Sordariomycetes</taxon>
        <taxon>Hypocreomycetidae</taxon>
        <taxon>Glomerellales</taxon>
        <taxon>Glomerellaceae</taxon>
        <taxon>Colletotrichum</taxon>
        <taxon>Colletotrichum acutatum species complex</taxon>
    </lineage>
</organism>
<accession>A0ABQ9RAW9</accession>
<dbReference type="Proteomes" id="UP001227543">
    <property type="component" value="Unassembled WGS sequence"/>
</dbReference>
<protein>
    <submittedName>
        <fullName evidence="1">Uncharacterized protein</fullName>
    </submittedName>
</protein>
<name>A0ABQ9RAW9_9PEZI</name>
<evidence type="ECO:0000313" key="1">
    <source>
        <dbReference type="EMBL" id="KAK1500101.1"/>
    </source>
</evidence>
<evidence type="ECO:0000313" key="2">
    <source>
        <dbReference type="Proteomes" id="UP001227543"/>
    </source>
</evidence>
<sequence>MGWQAGQTRLGRQKMIAQLARYGW</sequence>
<reference evidence="1 2" key="1">
    <citation type="submission" date="2016-10" db="EMBL/GenBank/DDBJ databases">
        <title>The genome sequence of Colletotrichum fioriniae PJ7.</title>
        <authorList>
            <person name="Baroncelli R."/>
        </authorList>
    </citation>
    <scope>NUCLEOTIDE SEQUENCE [LARGE SCALE GENOMIC DNA]</scope>
    <source>
        <strain evidence="1 2">Tom-12</strain>
    </source>
</reference>
<comment type="caution">
    <text evidence="1">The sequence shown here is derived from an EMBL/GenBank/DDBJ whole genome shotgun (WGS) entry which is preliminary data.</text>
</comment>
<dbReference type="EMBL" id="MLFU01000019">
    <property type="protein sequence ID" value="KAK1500101.1"/>
    <property type="molecule type" value="Genomic_DNA"/>
</dbReference>
<keyword evidence="2" id="KW-1185">Reference proteome</keyword>
<proteinExistence type="predicted"/>